<dbReference type="Proteomes" id="UP000317171">
    <property type="component" value="Chromosome"/>
</dbReference>
<reference evidence="1 2" key="1">
    <citation type="submission" date="2019-02" db="EMBL/GenBank/DDBJ databases">
        <title>Deep-cultivation of Planctomycetes and their phenomic and genomic characterization uncovers novel biology.</title>
        <authorList>
            <person name="Wiegand S."/>
            <person name="Jogler M."/>
            <person name="Boedeker C."/>
            <person name="Pinto D."/>
            <person name="Vollmers J."/>
            <person name="Rivas-Marin E."/>
            <person name="Kohn T."/>
            <person name="Peeters S.H."/>
            <person name="Heuer A."/>
            <person name="Rast P."/>
            <person name="Oberbeckmann S."/>
            <person name="Bunk B."/>
            <person name="Jeske O."/>
            <person name="Meyerdierks A."/>
            <person name="Storesund J.E."/>
            <person name="Kallscheuer N."/>
            <person name="Luecker S."/>
            <person name="Lage O.M."/>
            <person name="Pohl T."/>
            <person name="Merkel B.J."/>
            <person name="Hornburger P."/>
            <person name="Mueller R.-W."/>
            <person name="Bruemmer F."/>
            <person name="Labrenz M."/>
            <person name="Spormann A.M."/>
            <person name="Op den Camp H."/>
            <person name="Overmann J."/>
            <person name="Amann R."/>
            <person name="Jetten M.S.M."/>
            <person name="Mascher T."/>
            <person name="Medema M.H."/>
            <person name="Devos D.P."/>
            <person name="Kaster A.-K."/>
            <person name="Ovreas L."/>
            <person name="Rohde M."/>
            <person name="Galperin M.Y."/>
            <person name="Jogler C."/>
        </authorList>
    </citation>
    <scope>NUCLEOTIDE SEQUENCE [LARGE SCALE GENOMIC DNA]</scope>
    <source>
        <strain evidence="1 2">Pan241w</strain>
    </source>
</reference>
<organism evidence="1 2">
    <name type="scientific">Gimesia alba</name>
    <dbReference type="NCBI Taxonomy" id="2527973"/>
    <lineage>
        <taxon>Bacteria</taxon>
        <taxon>Pseudomonadati</taxon>
        <taxon>Planctomycetota</taxon>
        <taxon>Planctomycetia</taxon>
        <taxon>Planctomycetales</taxon>
        <taxon>Planctomycetaceae</taxon>
        <taxon>Gimesia</taxon>
    </lineage>
</organism>
<accession>A0A517RJT7</accession>
<gene>
    <name evidence="1" type="ORF">Pan241w_42250</name>
</gene>
<proteinExistence type="predicted"/>
<keyword evidence="2" id="KW-1185">Reference proteome</keyword>
<dbReference type="KEGG" id="gaz:Pan241w_42250"/>
<dbReference type="EMBL" id="CP036269">
    <property type="protein sequence ID" value="QDT44119.1"/>
    <property type="molecule type" value="Genomic_DNA"/>
</dbReference>
<dbReference type="RefSeq" id="WP_145219312.1">
    <property type="nucleotide sequence ID" value="NZ_CP036269.1"/>
</dbReference>
<sequence length="437" mass="50655">MEYFDCAPVAVPTLAEQRDALQKGLGRARLWAQQGLLADAPLLEACLQDLRYDKQCEEPRGDWLWELIKEIDAKEQFRVPILHALYAETDGWNASQLYELAGHYAAEGDETFRAQLYEVVKQKPFEDNRSLGEEEIMNLDDKQGFQFAAQIRGTRLKTIEWDWDDEYLVNNAMKDFGEEEILNLMSSATDVNLRRFYDLWIQNKKPDPPSQNPKNKNGKGNYIKRMQAIPVDEIIQAANGAEHCHWFRGWGMYADEASLNTVLNALRSINTPSILVKLIKVFSNRALPVFDPRLIELCQHHDDELQRWAFSALANNSHPAIREFALEQLTEEWSLHVFSLFINNYKPGDEAHLFAALELPEDSWEIHCLFSDLLKVLEHNPGADRSPLAEMIYRLNPCELCRFKAVQLLKEQNIAPAWMIEECRFDTYEDTRMLFNE</sequence>
<evidence type="ECO:0000313" key="2">
    <source>
        <dbReference type="Proteomes" id="UP000317171"/>
    </source>
</evidence>
<evidence type="ECO:0000313" key="1">
    <source>
        <dbReference type="EMBL" id="QDT44119.1"/>
    </source>
</evidence>
<name>A0A517RJT7_9PLAN</name>
<protein>
    <submittedName>
        <fullName evidence="1">Uncharacterized protein</fullName>
    </submittedName>
</protein>
<dbReference type="AlphaFoldDB" id="A0A517RJT7"/>
<dbReference type="OrthoDB" id="2568996at2"/>